<dbReference type="Pfam" id="PF13635">
    <property type="entry name" value="DUF4143"/>
    <property type="match status" value="1"/>
</dbReference>
<dbReference type="Proteomes" id="UP000230184">
    <property type="component" value="Unassembled WGS sequence"/>
</dbReference>
<dbReference type="PANTHER" id="PTHR43566">
    <property type="entry name" value="CONSERVED PROTEIN"/>
    <property type="match status" value="1"/>
</dbReference>
<feature type="domain" description="DUF4143" evidence="2">
    <location>
        <begin position="196"/>
        <end position="355"/>
    </location>
</feature>
<dbReference type="Pfam" id="PF13173">
    <property type="entry name" value="AAA_14"/>
    <property type="match status" value="1"/>
</dbReference>
<dbReference type="EMBL" id="PEWY01000103">
    <property type="protein sequence ID" value="PIU36915.1"/>
    <property type="molecule type" value="Genomic_DNA"/>
</dbReference>
<dbReference type="SUPFAM" id="SSF52540">
    <property type="entry name" value="P-loop containing nucleoside triphosphate hydrolases"/>
    <property type="match status" value="1"/>
</dbReference>
<protein>
    <submittedName>
        <fullName evidence="3">GTP-binding protein</fullName>
    </submittedName>
</protein>
<dbReference type="SUPFAM" id="SSF52980">
    <property type="entry name" value="Restriction endonuclease-like"/>
    <property type="match status" value="1"/>
</dbReference>
<reference evidence="4" key="1">
    <citation type="submission" date="2017-09" db="EMBL/GenBank/DDBJ databases">
        <title>Depth-based differentiation of microbial function through sediment-hosted aquifers and enrichment of novel symbionts in the deep terrestrial subsurface.</title>
        <authorList>
            <person name="Probst A.J."/>
            <person name="Ladd B."/>
            <person name="Jarett J.K."/>
            <person name="Geller-Mcgrath D.E."/>
            <person name="Sieber C.M.K."/>
            <person name="Emerson J.B."/>
            <person name="Anantharaman K."/>
            <person name="Thomas B.C."/>
            <person name="Malmstrom R."/>
            <person name="Stieglmeier M."/>
            <person name="Klingl A."/>
            <person name="Woyke T."/>
            <person name="Ryan C.M."/>
            <person name="Banfield J.F."/>
        </authorList>
    </citation>
    <scope>NUCLEOTIDE SEQUENCE [LARGE SCALE GENOMIC DNA]</scope>
</reference>
<dbReference type="InterPro" id="IPR027417">
    <property type="entry name" value="P-loop_NTPase"/>
</dbReference>
<comment type="caution">
    <text evidence="3">The sequence shown here is derived from an EMBL/GenBank/DDBJ whole genome shotgun (WGS) entry which is preliminary data.</text>
</comment>
<accession>A0A2M6YTV5</accession>
<evidence type="ECO:0000313" key="3">
    <source>
        <dbReference type="EMBL" id="PIU36915.1"/>
    </source>
</evidence>
<evidence type="ECO:0000259" key="2">
    <source>
        <dbReference type="Pfam" id="PF13635"/>
    </source>
</evidence>
<dbReference type="InterPro" id="IPR011335">
    <property type="entry name" value="Restrct_endonuc-II-like"/>
</dbReference>
<evidence type="ECO:0000313" key="4">
    <source>
        <dbReference type="Proteomes" id="UP000230184"/>
    </source>
</evidence>
<proteinExistence type="predicted"/>
<organism evidence="3 4">
    <name type="scientific">Candidatus Roizmanbacteria bacterium CG07_land_8_20_14_0_80_34_15</name>
    <dbReference type="NCBI Taxonomy" id="1974849"/>
    <lineage>
        <taxon>Bacteria</taxon>
        <taxon>Candidatus Roizmaniibacteriota</taxon>
    </lineage>
</organism>
<sequence length="406" mass="46135">MIYPRTITDQLHQTVKAFAAIVLTGPRQSGKTTLLRREFGSTHQYINLENPDVQSRAIADPIGFLDNIHKPVIIDEIQYAPILLPYIKEKIDNDRTPGQWLLTGSQNFTLMKGVTESLAGRAAILTLLPLSLSERQGNGKHSLDIHSLFSQPQPQLFQQKNLVSKYIFTGGYPEPLTDKSIFYDTWASSYIKTYLERDVRDLKNIGNLLQFQAFLKSCAIRTGQILDLSSLARDIGVSFTTAKTWLSILVASYQIILLPQYFQNLGKRLVKRPKLYFTDTGLAAYLMGIRNIETLDSSPQYGALFETMIVIDFFKREYHHLNDSLLYYLHTRDRLEVDLVIEDNQKLYLIEIKSSSTITSTHISSLTRLKREIPDKIAGSFLLSNSKESFIISGVTQHPALPFLIK</sequence>
<gene>
    <name evidence="3" type="ORF">COT02_03565</name>
</gene>
<dbReference type="InterPro" id="IPR041682">
    <property type="entry name" value="AAA_14"/>
</dbReference>
<dbReference type="AlphaFoldDB" id="A0A2M6YTV5"/>
<dbReference type="PANTHER" id="PTHR43566:SF2">
    <property type="entry name" value="DUF4143 DOMAIN-CONTAINING PROTEIN"/>
    <property type="match status" value="1"/>
</dbReference>
<name>A0A2M6YTV5_9BACT</name>
<feature type="domain" description="AAA" evidence="1">
    <location>
        <begin position="20"/>
        <end position="134"/>
    </location>
</feature>
<evidence type="ECO:0000259" key="1">
    <source>
        <dbReference type="Pfam" id="PF13173"/>
    </source>
</evidence>
<dbReference type="InterPro" id="IPR025420">
    <property type="entry name" value="DUF4143"/>
</dbReference>